<organism evidence="4">
    <name type="scientific">Xenopus tropicalis</name>
    <name type="common">Western clawed frog</name>
    <name type="synonym">Silurana tropicalis</name>
    <dbReference type="NCBI Taxonomy" id="8364"/>
    <lineage>
        <taxon>Eukaryota</taxon>
        <taxon>Metazoa</taxon>
        <taxon>Chordata</taxon>
        <taxon>Craniata</taxon>
        <taxon>Vertebrata</taxon>
        <taxon>Euteleostomi</taxon>
        <taxon>Amphibia</taxon>
        <taxon>Batrachia</taxon>
        <taxon>Anura</taxon>
        <taxon>Pipoidea</taxon>
        <taxon>Pipidae</taxon>
        <taxon>Xenopodinae</taxon>
        <taxon>Xenopus</taxon>
        <taxon>Silurana</taxon>
    </lineage>
</organism>
<dbReference type="Gene3D" id="1.10.10.10">
    <property type="entry name" value="Winged helix-like DNA-binding domain superfamily/Winged helix DNA-binding domain"/>
    <property type="match status" value="1"/>
</dbReference>
<dbReference type="GO" id="GO:0003677">
    <property type="term" value="F:DNA binding"/>
    <property type="evidence" value="ECO:0007669"/>
    <property type="project" value="InterPro"/>
</dbReference>
<dbReference type="SUPFAM" id="SSF46689">
    <property type="entry name" value="Homeodomain-like"/>
    <property type="match status" value="1"/>
</dbReference>
<dbReference type="GeneTree" id="ENSGT01140000282497"/>
<proteinExistence type="predicted"/>
<feature type="domain" description="Tc1-like transposase DDE" evidence="2">
    <location>
        <begin position="222"/>
        <end position="373"/>
    </location>
</feature>
<evidence type="ECO:0000259" key="2">
    <source>
        <dbReference type="Pfam" id="PF13358"/>
    </source>
</evidence>
<dbReference type="InterPro" id="IPR009057">
    <property type="entry name" value="Homeodomain-like_sf"/>
</dbReference>
<reference evidence="4" key="2">
    <citation type="submission" date="2020-05" db="UniProtKB">
        <authorList>
            <consortium name="Ensembl"/>
        </authorList>
    </citation>
    <scope>IDENTIFICATION</scope>
</reference>
<name>A0A6I8QDS8_XENTR</name>
<feature type="domain" description="Transposase Tc1-like" evidence="1">
    <location>
        <begin position="147"/>
        <end position="213"/>
    </location>
</feature>
<dbReference type="AlphaFoldDB" id="A0A6I8QDS8"/>
<evidence type="ECO:0008006" key="5">
    <source>
        <dbReference type="Google" id="ProtNLM"/>
    </source>
</evidence>
<accession>A0A6I8QDS8</accession>
<dbReference type="Gene3D" id="3.30.420.10">
    <property type="entry name" value="Ribonuclease H-like superfamily/Ribonuclease H"/>
    <property type="match status" value="1"/>
</dbReference>
<dbReference type="InterPro" id="IPR038717">
    <property type="entry name" value="Tc1-like_DDE_dom"/>
</dbReference>
<dbReference type="Pfam" id="PF13358">
    <property type="entry name" value="DDE_3"/>
    <property type="match status" value="1"/>
</dbReference>
<dbReference type="GO" id="GO:0006313">
    <property type="term" value="P:DNA transposition"/>
    <property type="evidence" value="ECO:0007669"/>
    <property type="project" value="InterPro"/>
</dbReference>
<dbReference type="InParanoid" id="A0A6I8QDS8"/>
<reference evidence="4" key="1">
    <citation type="journal article" date="2010" name="Science">
        <title>The genome of the Western clawed frog Xenopus tropicalis.</title>
        <authorList>
            <person name="Hellsten U."/>
            <person name="Harland R.M."/>
            <person name="Gilchrist M.J."/>
            <person name="Hendrix D."/>
            <person name="Jurka J."/>
            <person name="Kapitonov V."/>
            <person name="Ovcharenko I."/>
            <person name="Putnam N.H."/>
            <person name="Shu S."/>
            <person name="Taher L."/>
            <person name="Blitz I.L."/>
            <person name="Blumberg B."/>
            <person name="Dichmann D.S."/>
            <person name="Dubchak I."/>
            <person name="Amaya E."/>
            <person name="Detter J.C."/>
            <person name="Fletcher R."/>
            <person name="Gerhard D.S."/>
            <person name="Goodstein D."/>
            <person name="Graves T."/>
            <person name="Grigoriev I.V."/>
            <person name="Grimwood J."/>
            <person name="Kawashima T."/>
            <person name="Lindquist E."/>
            <person name="Lucas S.M."/>
            <person name="Mead P.E."/>
            <person name="Mitros T."/>
            <person name="Ogino H."/>
            <person name="Ohta Y."/>
            <person name="Poliakov A.V."/>
            <person name="Pollet N."/>
            <person name="Robert J."/>
            <person name="Salamov A."/>
            <person name="Sater A.K."/>
            <person name="Schmutz J."/>
            <person name="Terry A."/>
            <person name="Vize P.D."/>
            <person name="Warren W.C."/>
            <person name="Wells D."/>
            <person name="Wills A."/>
            <person name="Wilson R.K."/>
            <person name="Zimmerman L.B."/>
            <person name="Zorn A.M."/>
            <person name="Grainger R."/>
            <person name="Grammer T."/>
            <person name="Khokha M.K."/>
            <person name="Richardson P.M."/>
            <person name="Rokhsar D.S."/>
        </authorList>
    </citation>
    <scope>NUCLEOTIDE SEQUENCE [LARGE SCALE GENOMIC DNA]</scope>
    <source>
        <strain evidence="4">Nigerian</strain>
    </source>
</reference>
<sequence length="386" mass="44322">MGKTKELSKDVRDKIVDLHKAGMGYKTISKKLGEKVTTVGAIVRKWKEHKMTINRPRSGAPRKISPRGVSMILRKVKKHPRTTREELVNDLKLAGTTVTKKTIGNTLHRNGLKSCRARKVPLLKKAHVQARLKFANEHLNDSVSDWEKVKKHPRTTREELVNDLKLAGTTVTKKTIGNTLHRNGLKSCRARKVPLLKKAHVQARLKFANEHLNDSVSDWEKVLWSDETKIELFGIISTRCVWRKKNAAYDPQNTVPTVKHGGGNILLWGCFSAKGTGQLIRINGKMDGAMYREILNDNLLPSARKLKMGRGWVFQHDNDPKHTAKATKEWLKKKHIKVMEWPSQSPYLNPIENLWRELKLRVAQRQPRNLRDLEMICKEEWDQHSS</sequence>
<dbReference type="InterPro" id="IPR036397">
    <property type="entry name" value="RNaseH_sf"/>
</dbReference>
<dbReference type="Ensembl" id="ENSXETT00000088842">
    <property type="protein sequence ID" value="ENSXETP00000070564"/>
    <property type="gene ID" value="ENSXETG00000036611"/>
</dbReference>
<dbReference type="InterPro" id="IPR036388">
    <property type="entry name" value="WH-like_DNA-bd_sf"/>
</dbReference>
<dbReference type="PANTHER" id="PTHR23022:SF135">
    <property type="entry name" value="SI:DKEY-77F5.3"/>
    <property type="match status" value="1"/>
</dbReference>
<feature type="domain" description="Transposase Tc1-like" evidence="1">
    <location>
        <begin position="70"/>
        <end position="140"/>
    </location>
</feature>
<evidence type="ECO:0000313" key="4">
    <source>
        <dbReference type="Ensembl" id="ENSXETP00000070564"/>
    </source>
</evidence>
<dbReference type="InterPro" id="IPR002492">
    <property type="entry name" value="Transposase_Tc1-like"/>
</dbReference>
<protein>
    <recommendedName>
        <fullName evidence="5">Transposase Tc1-like domain-containing protein</fullName>
    </recommendedName>
</protein>
<evidence type="ECO:0000259" key="3">
    <source>
        <dbReference type="Pfam" id="PF25787"/>
    </source>
</evidence>
<dbReference type="PANTHER" id="PTHR23022">
    <property type="entry name" value="TRANSPOSABLE ELEMENT-RELATED"/>
    <property type="match status" value="1"/>
</dbReference>
<dbReference type="InterPro" id="IPR057667">
    <property type="entry name" value="HTH_SB"/>
</dbReference>
<dbReference type="GO" id="GO:0015074">
    <property type="term" value="P:DNA integration"/>
    <property type="evidence" value="ECO:0007669"/>
    <property type="project" value="InterPro"/>
</dbReference>
<dbReference type="InterPro" id="IPR052338">
    <property type="entry name" value="Transposase_5"/>
</dbReference>
<evidence type="ECO:0000259" key="1">
    <source>
        <dbReference type="Pfam" id="PF01498"/>
    </source>
</evidence>
<dbReference type="Pfam" id="PF25787">
    <property type="entry name" value="HTH_SB"/>
    <property type="match status" value="1"/>
</dbReference>
<feature type="domain" description="Sleeping Beauty transposase HTH" evidence="3">
    <location>
        <begin position="1"/>
        <end position="52"/>
    </location>
</feature>
<dbReference type="Pfam" id="PF01498">
    <property type="entry name" value="HTH_Tnp_Tc3_2"/>
    <property type="match status" value="2"/>
</dbReference>